<gene>
    <name evidence="1" type="ORF">WN51_01331</name>
</gene>
<organism evidence="1 2">
    <name type="scientific">Melipona quadrifasciata</name>
    <dbReference type="NCBI Taxonomy" id="166423"/>
    <lineage>
        <taxon>Eukaryota</taxon>
        <taxon>Metazoa</taxon>
        <taxon>Ecdysozoa</taxon>
        <taxon>Arthropoda</taxon>
        <taxon>Hexapoda</taxon>
        <taxon>Insecta</taxon>
        <taxon>Pterygota</taxon>
        <taxon>Neoptera</taxon>
        <taxon>Endopterygota</taxon>
        <taxon>Hymenoptera</taxon>
        <taxon>Apocrita</taxon>
        <taxon>Aculeata</taxon>
        <taxon>Apoidea</taxon>
        <taxon>Anthophila</taxon>
        <taxon>Apidae</taxon>
        <taxon>Melipona</taxon>
    </lineage>
</organism>
<keyword evidence="2" id="KW-1185">Reference proteome</keyword>
<dbReference type="Proteomes" id="UP000053105">
    <property type="component" value="Unassembled WGS sequence"/>
</dbReference>
<evidence type="ECO:0000313" key="2">
    <source>
        <dbReference type="Proteomes" id="UP000053105"/>
    </source>
</evidence>
<protein>
    <submittedName>
        <fullName evidence="1">Uncharacterized protein</fullName>
    </submittedName>
</protein>
<accession>A0A0N0U504</accession>
<proteinExistence type="predicted"/>
<dbReference type="AlphaFoldDB" id="A0A0N0U504"/>
<reference evidence="1 2" key="1">
    <citation type="submission" date="2015-07" db="EMBL/GenBank/DDBJ databases">
        <title>The genome of Melipona quadrifasciata.</title>
        <authorList>
            <person name="Pan H."/>
            <person name="Kapheim K."/>
        </authorList>
    </citation>
    <scope>NUCLEOTIDE SEQUENCE [LARGE SCALE GENOMIC DNA]</scope>
    <source>
        <strain evidence="1">0111107301</strain>
        <tissue evidence="1">Whole body</tissue>
    </source>
</reference>
<evidence type="ECO:0000313" key="1">
    <source>
        <dbReference type="EMBL" id="KOX73558.1"/>
    </source>
</evidence>
<sequence>MNKLIHVCHIYTKKKKKELLQNSGGSAECFKCDLASGFITYSCCIMGQSISRSLRE</sequence>
<name>A0A0N0U504_9HYME</name>
<dbReference type="EMBL" id="KQ435796">
    <property type="protein sequence ID" value="KOX73558.1"/>
    <property type="molecule type" value="Genomic_DNA"/>
</dbReference>